<dbReference type="CDD" id="cd00030">
    <property type="entry name" value="C2"/>
    <property type="match status" value="2"/>
</dbReference>
<evidence type="ECO:0000259" key="8">
    <source>
        <dbReference type="PROSITE" id="PS50004"/>
    </source>
</evidence>
<dbReference type="SMART" id="SM00239">
    <property type="entry name" value="C2"/>
    <property type="match status" value="2"/>
</dbReference>
<evidence type="ECO:0000256" key="4">
    <source>
        <dbReference type="ARBA" id="ARBA00023121"/>
    </source>
</evidence>
<dbReference type="GO" id="GO:0006869">
    <property type="term" value="P:lipid transport"/>
    <property type="evidence" value="ECO:0007669"/>
    <property type="project" value="UniProtKB-KW"/>
</dbReference>
<organism evidence="10 11">
    <name type="scientific">Chrysophaeum taylorii</name>
    <dbReference type="NCBI Taxonomy" id="2483200"/>
    <lineage>
        <taxon>Eukaryota</taxon>
        <taxon>Sar</taxon>
        <taxon>Stramenopiles</taxon>
        <taxon>Ochrophyta</taxon>
        <taxon>Pelagophyceae</taxon>
        <taxon>Pelagomonadales</taxon>
        <taxon>Pelagomonadaceae</taxon>
        <taxon>Chrysophaeum</taxon>
    </lineage>
</organism>
<keyword evidence="3" id="KW-0445">Lipid transport</keyword>
<evidence type="ECO:0000313" key="11">
    <source>
        <dbReference type="Proteomes" id="UP001230188"/>
    </source>
</evidence>
<dbReference type="InterPro" id="IPR035892">
    <property type="entry name" value="C2_domain_sf"/>
</dbReference>
<dbReference type="SUPFAM" id="SSF50729">
    <property type="entry name" value="PH domain-like"/>
    <property type="match status" value="1"/>
</dbReference>
<keyword evidence="11" id="KW-1185">Reference proteome</keyword>
<dbReference type="EMBL" id="JAQMWT010000390">
    <property type="protein sequence ID" value="KAJ8602099.1"/>
    <property type="molecule type" value="Genomic_DNA"/>
</dbReference>
<evidence type="ECO:0000256" key="3">
    <source>
        <dbReference type="ARBA" id="ARBA00023055"/>
    </source>
</evidence>
<evidence type="ECO:0000256" key="5">
    <source>
        <dbReference type="ARBA" id="ARBA00023136"/>
    </source>
</evidence>
<gene>
    <name evidence="10" type="ORF">CTAYLR_001660</name>
</gene>
<keyword evidence="2" id="KW-0813">Transport</keyword>
<dbReference type="InterPro" id="IPR031468">
    <property type="entry name" value="SMP_LBD"/>
</dbReference>
<keyword evidence="6" id="KW-0175">Coiled coil</keyword>
<evidence type="ECO:0000256" key="1">
    <source>
        <dbReference type="ARBA" id="ARBA00004370"/>
    </source>
</evidence>
<dbReference type="Gene3D" id="2.60.40.150">
    <property type="entry name" value="C2 domain"/>
    <property type="match status" value="2"/>
</dbReference>
<dbReference type="SUPFAM" id="SSF49562">
    <property type="entry name" value="C2 domain (Calcium/lipid-binding domain, CaLB)"/>
    <property type="match status" value="2"/>
</dbReference>
<dbReference type="InterPro" id="IPR000008">
    <property type="entry name" value="C2_dom"/>
</dbReference>
<keyword evidence="5" id="KW-0472">Membrane</keyword>
<feature type="compositionally biased region" description="Low complexity" evidence="7">
    <location>
        <begin position="470"/>
        <end position="479"/>
    </location>
</feature>
<reference evidence="10" key="1">
    <citation type="submission" date="2023-01" db="EMBL/GenBank/DDBJ databases">
        <title>Metagenome sequencing of chrysophaentin producing Chrysophaeum taylorii.</title>
        <authorList>
            <person name="Davison J."/>
            <person name="Bewley C."/>
        </authorList>
    </citation>
    <scope>NUCLEOTIDE SEQUENCE</scope>
    <source>
        <strain evidence="10">NIES-1699</strain>
    </source>
</reference>
<evidence type="ECO:0000256" key="6">
    <source>
        <dbReference type="SAM" id="Coils"/>
    </source>
</evidence>
<protein>
    <submittedName>
        <fullName evidence="10">Uncharacterized protein</fullName>
    </submittedName>
</protein>
<name>A0AAD7XL23_9STRA</name>
<feature type="domain" description="C2" evidence="8">
    <location>
        <begin position="606"/>
        <end position="738"/>
    </location>
</feature>
<dbReference type="AlphaFoldDB" id="A0AAD7XL23"/>
<dbReference type="PROSITE" id="PS51847">
    <property type="entry name" value="SMP"/>
    <property type="match status" value="1"/>
</dbReference>
<evidence type="ECO:0000256" key="7">
    <source>
        <dbReference type="SAM" id="MobiDB-lite"/>
    </source>
</evidence>
<feature type="domain" description="SMP-LTD" evidence="9">
    <location>
        <begin position="85"/>
        <end position="272"/>
    </location>
</feature>
<evidence type="ECO:0000259" key="9">
    <source>
        <dbReference type="PROSITE" id="PS51847"/>
    </source>
</evidence>
<dbReference type="PANTHER" id="PTHR10774:SF190">
    <property type="entry name" value="C2 CALCIUM_LIPID-BINDING ENDONUCLEASE_EXONUCLEASE_PHOSPHATASE-RELATED"/>
    <property type="match status" value="1"/>
</dbReference>
<feature type="region of interest" description="Disordered" evidence="7">
    <location>
        <begin position="459"/>
        <end position="483"/>
    </location>
</feature>
<dbReference type="Proteomes" id="UP001230188">
    <property type="component" value="Unassembled WGS sequence"/>
</dbReference>
<feature type="region of interest" description="Disordered" evidence="7">
    <location>
        <begin position="733"/>
        <end position="795"/>
    </location>
</feature>
<feature type="compositionally biased region" description="Basic residues" evidence="7">
    <location>
        <begin position="781"/>
        <end position="795"/>
    </location>
</feature>
<proteinExistence type="predicted"/>
<dbReference type="GO" id="GO:0016020">
    <property type="term" value="C:membrane"/>
    <property type="evidence" value="ECO:0007669"/>
    <property type="project" value="UniProtKB-SubCell"/>
</dbReference>
<dbReference type="GO" id="GO:0005783">
    <property type="term" value="C:endoplasmic reticulum"/>
    <property type="evidence" value="ECO:0007669"/>
    <property type="project" value="TreeGrafter"/>
</dbReference>
<feature type="domain" description="C2" evidence="8">
    <location>
        <begin position="270"/>
        <end position="403"/>
    </location>
</feature>
<dbReference type="Pfam" id="PF00168">
    <property type="entry name" value="C2"/>
    <property type="match status" value="2"/>
</dbReference>
<dbReference type="GO" id="GO:0008289">
    <property type="term" value="F:lipid binding"/>
    <property type="evidence" value="ECO:0007669"/>
    <property type="project" value="UniProtKB-KW"/>
</dbReference>
<dbReference type="PROSITE" id="PS50004">
    <property type="entry name" value="C2"/>
    <property type="match status" value="2"/>
</dbReference>
<comment type="caution">
    <text evidence="10">The sequence shown here is derived from an EMBL/GenBank/DDBJ whole genome shotgun (WGS) entry which is preliminary data.</text>
</comment>
<feature type="compositionally biased region" description="Basic residues" evidence="7">
    <location>
        <begin position="733"/>
        <end position="752"/>
    </location>
</feature>
<evidence type="ECO:0000313" key="10">
    <source>
        <dbReference type="EMBL" id="KAJ8602099.1"/>
    </source>
</evidence>
<dbReference type="PANTHER" id="PTHR10774">
    <property type="entry name" value="EXTENDED SYNAPTOTAGMIN-RELATED"/>
    <property type="match status" value="1"/>
</dbReference>
<evidence type="ECO:0000256" key="2">
    <source>
        <dbReference type="ARBA" id="ARBA00022448"/>
    </source>
</evidence>
<accession>A0AAD7XL23</accession>
<feature type="coiled-coil region" evidence="6">
    <location>
        <begin position="44"/>
        <end position="71"/>
    </location>
</feature>
<keyword evidence="4" id="KW-0446">Lipid-binding</keyword>
<sequence>MLPTGGGVAFVVGSVVARWLPSLSLAWVIVVGLGVWGLEAKLGRRRSVHEARRQERESAELEEKIKTAALRRLTLTEREKALLGELESRTWLDAIAIKVYARYERDISRWLGYDILDPALARLCPLGPIESMRFRRFELGPSPPRLIRVKPSHLVCADEVELDLEIEHLGAKPRVELVARLNRIPLTLECHSLSFAATLKVRVRMSDRSPFIGQLDIAFSEPPKVLDFHLGLLSSALDVTGVPEVGGLITQAVRNCLDNLMVWPHRISLPLEAWFYPTSIPPTVAHGVLRLAVDLATSLPAADFDGFSDPYVVVTVSGKRNNDDDADYEVRDTFRTAVKSKTLFPAWRETFSALCVDPARDRVRFEVWDHDMFGEHDALGTAEVPADILLDLGSRSRTRAIWLRLDEPPKPNKLRRRDKTIPSRLRIELSYGVLRPSKSSFRAFDDVFDAAEVLVAADDDDDDFSPSSPPSSESSSSKEVVSHQVLARDELRDLHRRGATTLRTGYVKKDGGLRPWRRRWLELELCLEFGPTRALSATLRFFRDSEKFVAHSELRLTSKDSVDLAGSGFEVRQPSTRGVKIRAPEDAAAWVAEIDRALRAIKLDVAPHPSGREPDQRTVTTGATIVVEIFQARGLVAPEDLCDPFVVATLGGGQTFKTRTVRRDLNPKWCEHAEFWGGYLSSETTTSLFGGFSTLKDALTITVYDEDVGAPAHDVLGSLHLPLAPLVQPLLSSRHRHHHHHHQHQHQQHQHQHSPAENNNHHRRAPPRPQWYTLSPPSSHQPHHHHKKHQHRHRHGEILLRITPRIATVAKLDSKHRLALSAKGR</sequence>
<comment type="subcellular location">
    <subcellularLocation>
        <location evidence="1">Membrane</location>
    </subcellularLocation>
</comment>
<dbReference type="InterPro" id="IPR045050">
    <property type="entry name" value="Synaptotagmin_plant"/>
</dbReference>